<dbReference type="EMBL" id="CATOUU010001170">
    <property type="protein sequence ID" value="CAI9975925.1"/>
    <property type="molecule type" value="Genomic_DNA"/>
</dbReference>
<dbReference type="AlphaFoldDB" id="A0AA86UXK6"/>
<evidence type="ECO:0000313" key="2">
    <source>
        <dbReference type="EMBL" id="CAL6006860.1"/>
    </source>
</evidence>
<accession>A0AA86UXK6</accession>
<sequence length="495" mass="58649">MRGNFSNAKRYEIKVKAKKTRARKQNSRIRQAEAAQVQERYNVDEVSVLSEDNEINTYQEKPVQSKQINGLDDVVKQTLLKYGTEQLLEQTLELVHQKGPLLFKYSLPALQTKMHFTTQPIIIVSESELLNINLPRVVLFRDYIKSKEDVLRGCNYQFDESKYNYQSESYIKAFIKFRHIQLINVSPEIFLKYFHDFNNVLFDYSVFNTKYSFCFDFVVQNELKYLQVLTKLQKFDLQQVPKQYEVISDSKFFNQHNCNSFKYFFKPDQQIIVNQLQNTFKLFAYCIQYSVPLHFYYPASKFNTDLRYCLRNLDLDHLKLFSSYQIKQKEQHNQQNIQQPNNQQNEQIQQHIQQNGQQNSKLNELNNTNDIIQSNQFKQLIPSKVQVLPDNKNYFSSVTVSSDLIPELQEKNVSFFTPKNTKFIFNVQEKSDVLKELKVYCQGLVKQYEFVFGGINTEEIKNEIKQEIIECVSTEEILNVCERENIKIWDAINTI</sequence>
<evidence type="ECO:0000313" key="3">
    <source>
        <dbReference type="Proteomes" id="UP001642409"/>
    </source>
</evidence>
<organism evidence="1">
    <name type="scientific">Hexamita inflata</name>
    <dbReference type="NCBI Taxonomy" id="28002"/>
    <lineage>
        <taxon>Eukaryota</taxon>
        <taxon>Metamonada</taxon>
        <taxon>Diplomonadida</taxon>
        <taxon>Hexamitidae</taxon>
        <taxon>Hexamitinae</taxon>
        <taxon>Hexamita</taxon>
    </lineage>
</organism>
<dbReference type="Proteomes" id="UP001642409">
    <property type="component" value="Unassembled WGS sequence"/>
</dbReference>
<keyword evidence="3" id="KW-1185">Reference proteome</keyword>
<name>A0AA86UXK6_9EUKA</name>
<protein>
    <submittedName>
        <fullName evidence="2">Hypothetical_protein</fullName>
    </submittedName>
</protein>
<reference evidence="1" key="1">
    <citation type="submission" date="2023-06" db="EMBL/GenBank/DDBJ databases">
        <authorList>
            <person name="Kurt Z."/>
        </authorList>
    </citation>
    <scope>NUCLEOTIDE SEQUENCE</scope>
</reference>
<dbReference type="EMBL" id="CAXDID020000054">
    <property type="protein sequence ID" value="CAL6006860.1"/>
    <property type="molecule type" value="Genomic_DNA"/>
</dbReference>
<reference evidence="2 3" key="2">
    <citation type="submission" date="2024-07" db="EMBL/GenBank/DDBJ databases">
        <authorList>
            <person name="Akdeniz Z."/>
        </authorList>
    </citation>
    <scope>NUCLEOTIDE SEQUENCE [LARGE SCALE GENOMIC DNA]</scope>
</reference>
<comment type="caution">
    <text evidence="1">The sequence shown here is derived from an EMBL/GenBank/DDBJ whole genome shotgun (WGS) entry which is preliminary data.</text>
</comment>
<proteinExistence type="predicted"/>
<evidence type="ECO:0000313" key="1">
    <source>
        <dbReference type="EMBL" id="CAI9975925.1"/>
    </source>
</evidence>
<gene>
    <name evidence="2" type="ORF">HINF_LOCUS20365</name>
    <name evidence="1" type="ORF">HINF_LOCUS63570</name>
</gene>